<evidence type="ECO:0000313" key="14">
    <source>
        <dbReference type="Proteomes" id="UP001652625"/>
    </source>
</evidence>
<protein>
    <submittedName>
        <fullName evidence="15">Uncharacterized protein LOC100206578 isoform X2</fullName>
    </submittedName>
</protein>
<dbReference type="Proteomes" id="UP001652625">
    <property type="component" value="Chromosome 02"/>
</dbReference>
<reference evidence="14" key="1">
    <citation type="submission" date="2025-05" db="UniProtKB">
        <authorList>
            <consortium name="RefSeq"/>
        </authorList>
    </citation>
    <scope>NUCLEOTIDE SEQUENCE [LARGE SCALE GENOMIC DNA]</scope>
</reference>
<dbReference type="SMART" id="SM00487">
    <property type="entry name" value="DEXDc"/>
    <property type="match status" value="1"/>
</dbReference>
<dbReference type="InterPro" id="IPR038718">
    <property type="entry name" value="SNF2-like_sf"/>
</dbReference>
<dbReference type="GeneID" id="100206578"/>
<dbReference type="Gene3D" id="3.40.50.300">
    <property type="entry name" value="P-loop containing nucleotide triphosphate hydrolases"/>
    <property type="match status" value="1"/>
</dbReference>
<evidence type="ECO:0000256" key="6">
    <source>
        <dbReference type="ARBA" id="ARBA00022806"/>
    </source>
</evidence>
<dbReference type="Pfam" id="PF00271">
    <property type="entry name" value="Helicase_C"/>
    <property type="match status" value="1"/>
</dbReference>
<accession>A0ABM4BE31</accession>
<comment type="similarity">
    <text evidence="2">Belongs to the SNF2/RAD54 helicase family.</text>
</comment>
<dbReference type="InterPro" id="IPR027417">
    <property type="entry name" value="P-loop_NTPase"/>
</dbReference>
<keyword evidence="8" id="KW-0238">DNA-binding</keyword>
<keyword evidence="14" id="KW-1185">Reference proteome</keyword>
<keyword evidence="4" id="KW-0227">DNA damage</keyword>
<name>A0ABM4BE31_HYDVU</name>
<keyword evidence="10" id="KW-0539">Nucleus</keyword>
<evidence type="ECO:0000256" key="1">
    <source>
        <dbReference type="ARBA" id="ARBA00004123"/>
    </source>
</evidence>
<dbReference type="Pfam" id="PF00176">
    <property type="entry name" value="SNF2-rel_dom"/>
    <property type="match status" value="1"/>
</dbReference>
<evidence type="ECO:0000313" key="15">
    <source>
        <dbReference type="RefSeq" id="XP_065647212.1"/>
    </source>
</evidence>
<feature type="coiled-coil region" evidence="11">
    <location>
        <begin position="86"/>
        <end position="149"/>
    </location>
</feature>
<dbReference type="Pfam" id="PF25875">
    <property type="entry name" value="WHD_Rad26_CSB"/>
    <property type="match status" value="1"/>
</dbReference>
<evidence type="ECO:0000256" key="2">
    <source>
        <dbReference type="ARBA" id="ARBA00007025"/>
    </source>
</evidence>
<dbReference type="PANTHER" id="PTHR45629:SF7">
    <property type="entry name" value="DNA EXCISION REPAIR PROTEIN ERCC-6-RELATED"/>
    <property type="match status" value="1"/>
</dbReference>
<comment type="subcellular location">
    <subcellularLocation>
        <location evidence="1">Nucleus</location>
    </subcellularLocation>
</comment>
<evidence type="ECO:0000256" key="3">
    <source>
        <dbReference type="ARBA" id="ARBA00022741"/>
    </source>
</evidence>
<dbReference type="SMART" id="SM00490">
    <property type="entry name" value="HELICc"/>
    <property type="match status" value="1"/>
</dbReference>
<dbReference type="SUPFAM" id="SSF52540">
    <property type="entry name" value="P-loop containing nucleoside triphosphate hydrolases"/>
    <property type="match status" value="2"/>
</dbReference>
<dbReference type="InterPro" id="IPR001650">
    <property type="entry name" value="Helicase_C-like"/>
</dbReference>
<evidence type="ECO:0000256" key="4">
    <source>
        <dbReference type="ARBA" id="ARBA00022763"/>
    </source>
</evidence>
<dbReference type="CDD" id="cd18793">
    <property type="entry name" value="SF2_C_SNF"/>
    <property type="match status" value="1"/>
</dbReference>
<dbReference type="PROSITE" id="PS51192">
    <property type="entry name" value="HELICASE_ATP_BIND_1"/>
    <property type="match status" value="1"/>
</dbReference>
<evidence type="ECO:0000256" key="11">
    <source>
        <dbReference type="SAM" id="Coils"/>
    </source>
</evidence>
<evidence type="ECO:0000256" key="10">
    <source>
        <dbReference type="ARBA" id="ARBA00023242"/>
    </source>
</evidence>
<dbReference type="InterPro" id="IPR000330">
    <property type="entry name" value="SNF2_N"/>
</dbReference>
<organism evidence="14 15">
    <name type="scientific">Hydra vulgaris</name>
    <name type="common">Hydra</name>
    <name type="synonym">Hydra attenuata</name>
    <dbReference type="NCBI Taxonomy" id="6087"/>
    <lineage>
        <taxon>Eukaryota</taxon>
        <taxon>Metazoa</taxon>
        <taxon>Cnidaria</taxon>
        <taxon>Hydrozoa</taxon>
        <taxon>Hydroidolina</taxon>
        <taxon>Anthoathecata</taxon>
        <taxon>Aplanulata</taxon>
        <taxon>Hydridae</taxon>
        <taxon>Hydra</taxon>
    </lineage>
</organism>
<keyword evidence="11" id="KW-0175">Coiled coil</keyword>
<keyword evidence="5" id="KW-0378">Hydrolase</keyword>
<sequence>MSGDENIRPQDYLEKITSHHNEGFGFSLDITAIKNASEKKKDTEIQNLDVDIFEQEKFESEVIRQVDKAIEASEINNKKCALNKDIKSLNEEIRIVSKDLDDIEQIFENAKMGYNEDTKKVSFSLLQKKKTKEQYLKQIKNQCVAAEEEYQKLMKPKESTDMSINTSSTIGSSLFTIKMLKEVELGQITPFEALKKNISKENKKDSLLLMRNFSNDDKEDSFEKNDIHKIECMQKNLEKGKIKRKRSSDDEFVPFDDESSDDFDEVKSLSLNKPNAKKKCCVSVNKTICVKDDGDFNTYKERIKKLKIKSRLKEAIKAGEVLDDCNNFDFSEDDDVNDDVEIEDGFLLPRKLWNKLYKYQRVGVRWLWQLHAQEVGGIVGDEMGLGKTIQVISFLAGLAYSKKGNNINNNKFGLGSVLIVCPATVMFQWVSEFHKWWPHFRVAILHSSGTFIGSPLTLIRAISKHPGILITTYNSVLNHKKELYKHNWQYVILDEGHKIRNPDALITLACKQFNTSHRLILTGTPMQNSLKELWSLFDFVYPGRLGTLPVFMAEFSIPITMGGYASASSLQVQTAYKCCCILKDTITPYMIRRMKKDVQQTLFLPTKSEQILFCKLTEEQKAIYKQFISSRDVASILNGDMKIFPGLIKLRKICNHPDLVSLAPEVEKGKPASLDDASCYGFWKRSGKMIVVENLLRMWKHQGHRVLLFTQSKQMLDILEGFLKAAEHSYMRMDGTTSVKSRHGIVKKFHESKNIFVFLLTTRVGGLGLNLIAANRVIIYDPDWNPSVDSQARERSWRIGQLKDVTIYRLLTTGTIEEKIYHRQIFKQFLTNRVLTNPYQRRFFKNNDLHELFTLGDVGPLESTETGSIFAGTGSEIKIRKRNRIKSEIPKDSKDIVEKSVDKTSDPKSKNYDKNDKIHNQFISNQNNQDNFSLVPDKNFAKKLHSSKKKKNYKKEKVIVDGFGVDHVDKKEVLKKKSDTEKKQLLNEDDILLDLFRTSGIHSAIKHDKIELSSTCDYLLIEKEAENIAKKAVDALRASRKECKKNGLAIPTWTGGCIQKTNNKKKALFGKKVNHITSNKETTASVDKGSVGITNSSVDISSSALLARMKSRSLNIEPSQNSNIISESTEFTLLKDIQTFMLQRQSNVVSTDEITTFFQNRIDKEQNVVFKELLKQVCIFEKSSNGPGNWSLKDEFR</sequence>
<dbReference type="InterPro" id="IPR049730">
    <property type="entry name" value="SNF2/RAD54-like_C"/>
</dbReference>
<evidence type="ECO:0000256" key="5">
    <source>
        <dbReference type="ARBA" id="ARBA00022801"/>
    </source>
</evidence>
<evidence type="ECO:0000259" key="13">
    <source>
        <dbReference type="PROSITE" id="PS51194"/>
    </source>
</evidence>
<gene>
    <name evidence="15" type="primary">LOC100206578</name>
</gene>
<evidence type="ECO:0000256" key="7">
    <source>
        <dbReference type="ARBA" id="ARBA00022840"/>
    </source>
</evidence>
<feature type="domain" description="Helicase ATP-binding" evidence="12">
    <location>
        <begin position="368"/>
        <end position="543"/>
    </location>
</feature>
<keyword evidence="6" id="KW-0347">Helicase</keyword>
<dbReference type="InterPro" id="IPR058951">
    <property type="entry name" value="WHD_Rad26_CSB-like"/>
</dbReference>
<dbReference type="CDD" id="cd18000">
    <property type="entry name" value="DEXHc_ERCC6"/>
    <property type="match status" value="1"/>
</dbReference>
<dbReference type="InterPro" id="IPR059240">
    <property type="entry name" value="cc_ERCC-6_N"/>
</dbReference>
<dbReference type="CDD" id="cd22254">
    <property type="entry name" value="CSB_WHD"/>
    <property type="match status" value="1"/>
</dbReference>
<evidence type="ECO:0000256" key="8">
    <source>
        <dbReference type="ARBA" id="ARBA00023125"/>
    </source>
</evidence>
<dbReference type="InterPro" id="IPR014001">
    <property type="entry name" value="Helicase_ATP-bd"/>
</dbReference>
<dbReference type="CDD" id="cd21397">
    <property type="entry name" value="cc_ERCC-6_N"/>
    <property type="match status" value="1"/>
</dbReference>
<proteinExistence type="inferred from homology"/>
<dbReference type="RefSeq" id="XP_065647212.1">
    <property type="nucleotide sequence ID" value="XM_065791140.1"/>
</dbReference>
<feature type="domain" description="Helicase C-terminal" evidence="13">
    <location>
        <begin position="691"/>
        <end position="850"/>
    </location>
</feature>
<dbReference type="PROSITE" id="PS51194">
    <property type="entry name" value="HELICASE_CTER"/>
    <property type="match status" value="1"/>
</dbReference>
<dbReference type="InterPro" id="IPR050496">
    <property type="entry name" value="SNF2_RAD54_helicase_repair"/>
</dbReference>
<dbReference type="Gene3D" id="3.40.50.10810">
    <property type="entry name" value="Tandem AAA-ATPase domain"/>
    <property type="match status" value="1"/>
</dbReference>
<keyword evidence="9" id="KW-0234">DNA repair</keyword>
<keyword evidence="7" id="KW-0067">ATP-binding</keyword>
<reference evidence="15" key="2">
    <citation type="submission" date="2025-08" db="UniProtKB">
        <authorList>
            <consortium name="RefSeq"/>
        </authorList>
    </citation>
    <scope>IDENTIFICATION</scope>
</reference>
<evidence type="ECO:0000259" key="12">
    <source>
        <dbReference type="PROSITE" id="PS51192"/>
    </source>
</evidence>
<dbReference type="PANTHER" id="PTHR45629">
    <property type="entry name" value="SNF2/RAD54 FAMILY MEMBER"/>
    <property type="match status" value="1"/>
</dbReference>
<evidence type="ECO:0000256" key="9">
    <source>
        <dbReference type="ARBA" id="ARBA00023204"/>
    </source>
</evidence>
<keyword evidence="3" id="KW-0547">Nucleotide-binding</keyword>